<name>A0A1V4QF24_UNCW3</name>
<feature type="domain" description="Soluble ligand binding" evidence="4">
    <location>
        <begin position="116"/>
        <end position="168"/>
    </location>
</feature>
<evidence type="ECO:0000259" key="4">
    <source>
        <dbReference type="Pfam" id="PF10531"/>
    </source>
</evidence>
<dbReference type="GO" id="GO:0015159">
    <property type="term" value="F:polysaccharide transmembrane transporter activity"/>
    <property type="evidence" value="ECO:0007669"/>
    <property type="project" value="InterPro"/>
</dbReference>
<dbReference type="PANTHER" id="PTHR33619:SF3">
    <property type="entry name" value="POLYSACCHARIDE EXPORT PROTEIN GFCE-RELATED"/>
    <property type="match status" value="1"/>
</dbReference>
<sequence>MNMIRDMKNLILLLLTCIFAFAGNGQSNTAFIAKPPEEVYTIEPGDLLEIIVLGEEELSRTLMVMHNGTISFPLIGEVKVAGLTPEQAANLVAENLKSYFTHPVVSIILKSPTLPYVSVFGEVLRQGAVEYQRGLRITDYLALAGGPTPRANLRNVRVVRFRPEGPVTMTINIDRILKQGVQKDNLELKSGDWLYVPKRFTINWTTVLQFTTLVLTGLNLYLTIQKF</sequence>
<dbReference type="InterPro" id="IPR019554">
    <property type="entry name" value="Soluble_ligand-bd"/>
</dbReference>
<feature type="chain" id="PRO_5012753769" evidence="2">
    <location>
        <begin position="23"/>
        <end position="227"/>
    </location>
</feature>
<dbReference type="Gene3D" id="3.10.560.10">
    <property type="entry name" value="Outer membrane lipoprotein wza domain like"/>
    <property type="match status" value="1"/>
</dbReference>
<feature type="signal peptide" evidence="2">
    <location>
        <begin position="1"/>
        <end position="22"/>
    </location>
</feature>
<dbReference type="Pfam" id="PF02563">
    <property type="entry name" value="Poly_export"/>
    <property type="match status" value="1"/>
</dbReference>
<dbReference type="InterPro" id="IPR003715">
    <property type="entry name" value="Poly_export_N"/>
</dbReference>
<dbReference type="Pfam" id="PF10531">
    <property type="entry name" value="SLBB"/>
    <property type="match status" value="1"/>
</dbReference>
<accession>A0A1V4QF24</accession>
<evidence type="ECO:0000256" key="1">
    <source>
        <dbReference type="ARBA" id="ARBA00022729"/>
    </source>
</evidence>
<gene>
    <name evidence="5" type="ORF">BXT86_03780</name>
</gene>
<evidence type="ECO:0000256" key="2">
    <source>
        <dbReference type="SAM" id="SignalP"/>
    </source>
</evidence>
<dbReference type="Gene3D" id="3.30.1950.10">
    <property type="entry name" value="wza like domain"/>
    <property type="match status" value="1"/>
</dbReference>
<feature type="domain" description="Polysaccharide export protein N-terminal" evidence="3">
    <location>
        <begin position="35"/>
        <end position="109"/>
    </location>
</feature>
<comment type="caution">
    <text evidence="5">The sequence shown here is derived from an EMBL/GenBank/DDBJ whole genome shotgun (WGS) entry which is preliminary data.</text>
</comment>
<dbReference type="PANTHER" id="PTHR33619">
    <property type="entry name" value="POLYSACCHARIDE EXPORT PROTEIN GFCE-RELATED"/>
    <property type="match status" value="1"/>
</dbReference>
<organism evidence="5 6">
    <name type="scientific">candidate division WOR-3 bacterium 4484_100</name>
    <dbReference type="NCBI Taxonomy" id="1936077"/>
    <lineage>
        <taxon>Bacteria</taxon>
        <taxon>Bacteria division WOR-3</taxon>
    </lineage>
</organism>
<evidence type="ECO:0000313" key="6">
    <source>
        <dbReference type="Proteomes" id="UP000191663"/>
    </source>
</evidence>
<dbReference type="InterPro" id="IPR049712">
    <property type="entry name" value="Poly_export"/>
</dbReference>
<protein>
    <submittedName>
        <fullName evidence="5">Uncharacterized protein</fullName>
    </submittedName>
</protein>
<dbReference type="EMBL" id="MUKB01000058">
    <property type="protein sequence ID" value="OPX17948.1"/>
    <property type="molecule type" value="Genomic_DNA"/>
</dbReference>
<dbReference type="AlphaFoldDB" id="A0A1V4QF24"/>
<reference evidence="6" key="1">
    <citation type="submission" date="2017-01" db="EMBL/GenBank/DDBJ databases">
        <title>Novel pathways for hydrocarbon cycling and metabolic interdependencies in hydrothermal sediment communities.</title>
        <authorList>
            <person name="Dombrowski N."/>
            <person name="Seitz K."/>
            <person name="Teske A."/>
            <person name="Baker B."/>
        </authorList>
    </citation>
    <scope>NUCLEOTIDE SEQUENCE [LARGE SCALE GENOMIC DNA]</scope>
</reference>
<evidence type="ECO:0000259" key="3">
    <source>
        <dbReference type="Pfam" id="PF02563"/>
    </source>
</evidence>
<keyword evidence="1 2" id="KW-0732">Signal</keyword>
<proteinExistence type="predicted"/>
<evidence type="ECO:0000313" key="5">
    <source>
        <dbReference type="EMBL" id="OPX17948.1"/>
    </source>
</evidence>
<dbReference type="Proteomes" id="UP000191663">
    <property type="component" value="Unassembled WGS sequence"/>
</dbReference>